<proteinExistence type="predicted"/>
<dbReference type="AlphaFoldDB" id="A0A5K7X9L9"/>
<dbReference type="EMBL" id="AP021861">
    <property type="protein sequence ID" value="BBO33228.1"/>
    <property type="molecule type" value="Genomic_DNA"/>
</dbReference>
<gene>
    <name evidence="2" type="ORF">PLANPX_2840</name>
</gene>
<dbReference type="Proteomes" id="UP000326837">
    <property type="component" value="Chromosome"/>
</dbReference>
<feature type="region of interest" description="Disordered" evidence="1">
    <location>
        <begin position="40"/>
        <end position="90"/>
    </location>
</feature>
<dbReference type="KEGG" id="lpav:PLANPX_2840"/>
<accession>A0A5K7X9L9</accession>
<evidence type="ECO:0000313" key="3">
    <source>
        <dbReference type="Proteomes" id="UP000326837"/>
    </source>
</evidence>
<evidence type="ECO:0000313" key="2">
    <source>
        <dbReference type="EMBL" id="BBO33228.1"/>
    </source>
</evidence>
<evidence type="ECO:0000256" key="1">
    <source>
        <dbReference type="SAM" id="MobiDB-lite"/>
    </source>
</evidence>
<feature type="compositionally biased region" description="Basic and acidic residues" evidence="1">
    <location>
        <begin position="40"/>
        <end position="50"/>
    </location>
</feature>
<reference evidence="3" key="1">
    <citation type="submission" date="2019-10" db="EMBL/GenBank/DDBJ databases">
        <title>Lacipirellula parvula gen. nov., sp. nov., representing a lineage of planctomycetes widespread in freshwater anoxic habitats, and description of the family Lacipirellulaceae.</title>
        <authorList>
            <person name="Dedysh S.N."/>
            <person name="Kulichevskaya I.S."/>
            <person name="Beletsky A.V."/>
            <person name="Rakitin A.L."/>
            <person name="Mardanov A.V."/>
            <person name="Ivanova A.A."/>
            <person name="Saltykova V.X."/>
            <person name="Rijpstra W.I.C."/>
            <person name="Sinninghe Damste J.S."/>
            <person name="Ravin N.V."/>
        </authorList>
    </citation>
    <scope>NUCLEOTIDE SEQUENCE [LARGE SCALE GENOMIC DNA]</scope>
    <source>
        <strain evidence="3">PX69</strain>
    </source>
</reference>
<protein>
    <submittedName>
        <fullName evidence="2">Uncharacterized protein</fullName>
    </submittedName>
</protein>
<feature type="compositionally biased region" description="Basic and acidic residues" evidence="1">
    <location>
        <begin position="64"/>
        <end position="73"/>
    </location>
</feature>
<keyword evidence="3" id="KW-1185">Reference proteome</keyword>
<organism evidence="2 3">
    <name type="scientific">Lacipirellula parvula</name>
    <dbReference type="NCBI Taxonomy" id="2650471"/>
    <lineage>
        <taxon>Bacteria</taxon>
        <taxon>Pseudomonadati</taxon>
        <taxon>Planctomycetota</taxon>
        <taxon>Planctomycetia</taxon>
        <taxon>Pirellulales</taxon>
        <taxon>Lacipirellulaceae</taxon>
        <taxon>Lacipirellula</taxon>
    </lineage>
</organism>
<sequence length="90" mass="10570">MSIVSEVIERQQHNCNVARAKRSVWRQLEWDNLSHLYVEPPRRTARPRDRPKGKRPMTDSLPDPIRRRLRGDEIDPQEFVNIAQQSGKGV</sequence>
<dbReference type="RefSeq" id="WP_152099050.1">
    <property type="nucleotide sequence ID" value="NZ_AP021861.1"/>
</dbReference>
<name>A0A5K7X9L9_9BACT</name>